<dbReference type="SUPFAM" id="SSF81464">
    <property type="entry name" value="Cytochrome c oxidase subunit II-like, transmembrane region"/>
    <property type="match status" value="1"/>
</dbReference>
<comment type="similarity">
    <text evidence="3 17">Belongs to the cytochrome c oxidase subunit 2 family.</text>
</comment>
<dbReference type="InterPro" id="IPR034227">
    <property type="entry name" value="CuRO_UO_II"/>
</dbReference>
<evidence type="ECO:0000313" key="23">
    <source>
        <dbReference type="Proteomes" id="UP000583699"/>
    </source>
</evidence>
<keyword evidence="23" id="KW-1185">Reference proteome</keyword>
<evidence type="ECO:0000259" key="21">
    <source>
        <dbReference type="PROSITE" id="PS50999"/>
    </source>
</evidence>
<comment type="subcellular location">
    <subcellularLocation>
        <location evidence="2">Cell membrane</location>
        <topology evidence="2">Multi-pass membrane protein</topology>
    </subcellularLocation>
</comment>
<dbReference type="NCBIfam" id="TIGR02866">
    <property type="entry name" value="CoxB"/>
    <property type="match status" value="1"/>
</dbReference>
<dbReference type="PANTHER" id="PTHR22888">
    <property type="entry name" value="CYTOCHROME C OXIDASE, SUBUNIT II"/>
    <property type="match status" value="1"/>
</dbReference>
<dbReference type="InterPro" id="IPR006333">
    <property type="entry name" value="Cyt_o_ubiquinol_oxidase_su2"/>
</dbReference>
<evidence type="ECO:0000256" key="5">
    <source>
        <dbReference type="ARBA" id="ARBA00022448"/>
    </source>
</evidence>
<sequence length="326" mass="37482">MKRLFSLLVAGLLPLLGGCEMVVFQPQGPAARSITELINWSIWWMLLVVVVVFALFAYIVWKYRDRPERKGEEPPEEHGSTVLEIVWTVIPILIVIALTIPTVRTLYDLEKPPKGYEDQEPLVIHVTSADWKWIFSYPEQNIETVNYVNIPANRLVLFKMTSASTMQSFWVPALAGQKYTMNKMETELYVVAERPGSYEGRNTNFNGRGYAHMQFEVLAQTPKEFEKWVQEVKQKAPKLTKEKYEELLLPTHLGRLTFVDTHLQWVNHADAHSKTYTNPELYRGHGYQGKTFTDEDNYKSSSSSNCNEEDEQQALESDSGGEHHGH</sequence>
<dbReference type="Gene3D" id="1.10.287.90">
    <property type="match status" value="1"/>
</dbReference>
<dbReference type="AlphaFoldDB" id="A0A7W8N6K8"/>
<dbReference type="CDD" id="cd04212">
    <property type="entry name" value="CuRO_UO_II"/>
    <property type="match status" value="1"/>
</dbReference>
<dbReference type="GO" id="GO:0004129">
    <property type="term" value="F:cytochrome-c oxidase activity"/>
    <property type="evidence" value="ECO:0007669"/>
    <property type="project" value="UniProtKB-UniRule"/>
</dbReference>
<gene>
    <name evidence="22" type="ORF">HNR43_001654</name>
</gene>
<dbReference type="GO" id="GO:0016682">
    <property type="term" value="F:oxidoreductase activity, acting on diphenols and related substances as donors, oxygen as acceptor"/>
    <property type="evidence" value="ECO:0007669"/>
    <property type="project" value="InterPro"/>
</dbReference>
<dbReference type="Gene3D" id="2.60.40.420">
    <property type="entry name" value="Cupredoxins - blue copper proteins"/>
    <property type="match status" value="1"/>
</dbReference>
<dbReference type="InterPro" id="IPR008972">
    <property type="entry name" value="Cupredoxin"/>
</dbReference>
<keyword evidence="14" id="KW-0186">Copper</keyword>
<dbReference type="PROSITE" id="PS50857">
    <property type="entry name" value="COX2_CUA"/>
    <property type="match status" value="1"/>
</dbReference>
<dbReference type="PROSITE" id="PS51257">
    <property type="entry name" value="PROKAR_LIPOPROTEIN"/>
    <property type="match status" value="1"/>
</dbReference>
<keyword evidence="8 19" id="KW-0812">Transmembrane</keyword>
<keyword evidence="9" id="KW-0479">Metal-binding</keyword>
<accession>A0A7W8N6K8</accession>
<reference evidence="22 23" key="1">
    <citation type="submission" date="2020-08" db="EMBL/GenBank/DDBJ databases">
        <title>Genomic Encyclopedia of Type Strains, Phase IV (KMG-IV): sequencing the most valuable type-strain genomes for metagenomic binning, comparative biology and taxonomic classification.</title>
        <authorList>
            <person name="Goeker M."/>
        </authorList>
    </citation>
    <scope>NUCLEOTIDE SEQUENCE [LARGE SCALE GENOMIC DNA]</scope>
    <source>
        <strain evidence="22 23">DSM 19169</strain>
    </source>
</reference>
<evidence type="ECO:0000256" key="1">
    <source>
        <dbReference type="ARBA" id="ARBA00000725"/>
    </source>
</evidence>
<evidence type="ECO:0000256" key="7">
    <source>
        <dbReference type="ARBA" id="ARBA00022660"/>
    </source>
</evidence>
<evidence type="ECO:0000256" key="11">
    <source>
        <dbReference type="ARBA" id="ARBA00022982"/>
    </source>
</evidence>
<evidence type="ECO:0000259" key="20">
    <source>
        <dbReference type="PROSITE" id="PS50857"/>
    </source>
</evidence>
<dbReference type="Proteomes" id="UP000583699">
    <property type="component" value="Unassembled WGS sequence"/>
</dbReference>
<dbReference type="PRINTS" id="PR01166">
    <property type="entry name" value="CYCOXIDASEII"/>
</dbReference>
<evidence type="ECO:0000256" key="4">
    <source>
        <dbReference type="ARBA" id="ARBA00016131"/>
    </source>
</evidence>
<proteinExistence type="inferred from homology"/>
<evidence type="ECO:0000313" key="22">
    <source>
        <dbReference type="EMBL" id="MBB5355679.1"/>
    </source>
</evidence>
<keyword evidence="11 17" id="KW-0249">Electron transport</keyword>
<dbReference type="InterPro" id="IPR011759">
    <property type="entry name" value="Cyt_c_oxidase_su2_TM_dom"/>
</dbReference>
<evidence type="ECO:0000256" key="19">
    <source>
        <dbReference type="SAM" id="Phobius"/>
    </source>
</evidence>
<evidence type="ECO:0000256" key="17">
    <source>
        <dbReference type="PIRNR" id="PIRNR000292"/>
    </source>
</evidence>
<dbReference type="GO" id="GO:0005507">
    <property type="term" value="F:copper ion binding"/>
    <property type="evidence" value="ECO:0007669"/>
    <property type="project" value="InterPro"/>
</dbReference>
<evidence type="ECO:0000256" key="15">
    <source>
        <dbReference type="ARBA" id="ARBA00023136"/>
    </source>
</evidence>
<evidence type="ECO:0000256" key="13">
    <source>
        <dbReference type="ARBA" id="ARBA00023002"/>
    </source>
</evidence>
<keyword evidence="7 17" id="KW-0679">Respiratory chain</keyword>
<feature type="domain" description="Cytochrome oxidase subunit II transmembrane region profile" evidence="21">
    <location>
        <begin position="15"/>
        <end position="113"/>
    </location>
</feature>
<feature type="transmembrane region" description="Helical" evidence="19">
    <location>
        <begin position="37"/>
        <end position="61"/>
    </location>
</feature>
<dbReference type="InterPro" id="IPR006332">
    <property type="entry name" value="QoxA"/>
</dbReference>
<comment type="caution">
    <text evidence="22">The sequence shown here is derived from an EMBL/GenBank/DDBJ whole genome shotgun (WGS) entry which is preliminary data.</text>
</comment>
<dbReference type="PIRSF" id="PIRSF000292">
    <property type="entry name" value="Ubi_od_II"/>
    <property type="match status" value="1"/>
</dbReference>
<feature type="transmembrane region" description="Helical" evidence="19">
    <location>
        <begin position="82"/>
        <end position="103"/>
    </location>
</feature>
<evidence type="ECO:0000256" key="18">
    <source>
        <dbReference type="SAM" id="MobiDB-lite"/>
    </source>
</evidence>
<comment type="catalytic activity">
    <reaction evidence="1 17">
        <text>2 a quinol + O2 = 2 a quinone + 2 H2O</text>
        <dbReference type="Rhea" id="RHEA:55376"/>
        <dbReference type="ChEBI" id="CHEBI:15377"/>
        <dbReference type="ChEBI" id="CHEBI:15379"/>
        <dbReference type="ChEBI" id="CHEBI:24646"/>
        <dbReference type="ChEBI" id="CHEBI:132124"/>
    </reaction>
</comment>
<dbReference type="Pfam" id="PF02790">
    <property type="entry name" value="COX2_TM"/>
    <property type="match status" value="1"/>
</dbReference>
<organism evidence="22 23">
    <name type="scientific">Anoxybacillus mongoliensis</name>
    <dbReference type="NCBI Taxonomy" id="452565"/>
    <lineage>
        <taxon>Bacteria</taxon>
        <taxon>Bacillati</taxon>
        <taxon>Bacillota</taxon>
        <taxon>Bacilli</taxon>
        <taxon>Bacillales</taxon>
        <taxon>Anoxybacillaceae</taxon>
        <taxon>Anoxybacillus</taxon>
    </lineage>
</organism>
<keyword evidence="12 19" id="KW-1133">Transmembrane helix</keyword>
<evidence type="ECO:0000256" key="14">
    <source>
        <dbReference type="ARBA" id="ARBA00023008"/>
    </source>
</evidence>
<dbReference type="SUPFAM" id="SSF49503">
    <property type="entry name" value="Cupredoxins"/>
    <property type="match status" value="1"/>
</dbReference>
<dbReference type="RefSeq" id="WP_183242875.1">
    <property type="nucleotide sequence ID" value="NZ_JACHEQ010000007.1"/>
</dbReference>
<evidence type="ECO:0000256" key="2">
    <source>
        <dbReference type="ARBA" id="ARBA00004651"/>
    </source>
</evidence>
<protein>
    <recommendedName>
        <fullName evidence="4 17">Quinol oxidase subunit 2</fullName>
        <ecNumber evidence="17">1.10.3.-</ecNumber>
    </recommendedName>
</protein>
<evidence type="ECO:0000256" key="8">
    <source>
        <dbReference type="ARBA" id="ARBA00022692"/>
    </source>
</evidence>
<evidence type="ECO:0000256" key="12">
    <source>
        <dbReference type="ARBA" id="ARBA00022989"/>
    </source>
</evidence>
<evidence type="ECO:0000256" key="6">
    <source>
        <dbReference type="ARBA" id="ARBA00022475"/>
    </source>
</evidence>
<dbReference type="EMBL" id="JACHEQ010000007">
    <property type="protein sequence ID" value="MBB5355679.1"/>
    <property type="molecule type" value="Genomic_DNA"/>
</dbReference>
<comment type="function">
    <text evidence="17">Catalyzes quinol oxidation with the concomitant reduction of oxygen to water. Subunit II transfers the electrons from a quinol to the binuclear center of the catalytic subunit I.</text>
</comment>
<dbReference type="EC" id="1.10.3.-" evidence="17"/>
<dbReference type="GO" id="GO:0042773">
    <property type="term" value="P:ATP synthesis coupled electron transport"/>
    <property type="evidence" value="ECO:0007669"/>
    <property type="project" value="TreeGrafter"/>
</dbReference>
<dbReference type="InterPro" id="IPR036257">
    <property type="entry name" value="Cyt_c_oxidase_su2_TM_sf"/>
</dbReference>
<dbReference type="InterPro" id="IPR045187">
    <property type="entry name" value="CcO_II"/>
</dbReference>
<keyword evidence="6 17" id="KW-1003">Cell membrane</keyword>
<dbReference type="InterPro" id="IPR014222">
    <property type="entry name" value="Cyt_c_oxidase_su2"/>
</dbReference>
<dbReference type="GO" id="GO:0005886">
    <property type="term" value="C:plasma membrane"/>
    <property type="evidence" value="ECO:0007669"/>
    <property type="project" value="UniProtKB-SubCell"/>
</dbReference>
<dbReference type="PANTHER" id="PTHR22888:SF18">
    <property type="entry name" value="CYTOCHROME BO(3) UBIQUINOL OXIDASE SUBUNIT 2"/>
    <property type="match status" value="1"/>
</dbReference>
<dbReference type="NCBIfam" id="TIGR01432">
    <property type="entry name" value="QOXA"/>
    <property type="match status" value="1"/>
</dbReference>
<dbReference type="InterPro" id="IPR002429">
    <property type="entry name" value="CcO_II-like_C"/>
</dbReference>
<dbReference type="GO" id="GO:0009486">
    <property type="term" value="F:cytochrome bo3 ubiquinol oxidase activity"/>
    <property type="evidence" value="ECO:0007669"/>
    <property type="project" value="InterPro"/>
</dbReference>
<dbReference type="PROSITE" id="PS50999">
    <property type="entry name" value="COX2_TM"/>
    <property type="match status" value="1"/>
</dbReference>
<evidence type="ECO:0000256" key="9">
    <source>
        <dbReference type="ARBA" id="ARBA00022723"/>
    </source>
</evidence>
<name>A0A7W8N6K8_9BACL</name>
<keyword evidence="10" id="KW-0732">Signal</keyword>
<feature type="domain" description="Cytochrome oxidase subunit II copper A binding" evidence="20">
    <location>
        <begin position="119"/>
        <end position="231"/>
    </location>
</feature>
<evidence type="ECO:0000256" key="16">
    <source>
        <dbReference type="ARBA" id="ARBA00024688"/>
    </source>
</evidence>
<keyword evidence="5 17" id="KW-0813">Transport</keyword>
<feature type="region of interest" description="Disordered" evidence="18">
    <location>
        <begin position="276"/>
        <end position="326"/>
    </location>
</feature>
<comment type="function">
    <text evidence="16">Subunits I and II form the functional core of the enzyme complex. Electrons originating in cytochrome c are transferred via heme a and Cu(A) to the binuclear center formed by heme a3 and Cu(B).</text>
</comment>
<keyword evidence="15 17" id="KW-0472">Membrane</keyword>
<keyword evidence="13 17" id="KW-0560">Oxidoreductase</keyword>
<evidence type="ECO:0000256" key="3">
    <source>
        <dbReference type="ARBA" id="ARBA00007866"/>
    </source>
</evidence>
<evidence type="ECO:0000256" key="10">
    <source>
        <dbReference type="ARBA" id="ARBA00022729"/>
    </source>
</evidence>